<dbReference type="Pfam" id="PF20189">
    <property type="entry name" value="DUF6552"/>
    <property type="match status" value="1"/>
</dbReference>
<protein>
    <submittedName>
        <fullName evidence="2">Ubiquinone biosynthesis methyltransferase UbiE</fullName>
    </submittedName>
</protein>
<feature type="transmembrane region" description="Helical" evidence="1">
    <location>
        <begin position="65"/>
        <end position="82"/>
    </location>
</feature>
<keyword evidence="1" id="KW-0472">Membrane</keyword>
<accession>A0ABY8QDK4</accession>
<dbReference type="GO" id="GO:0008168">
    <property type="term" value="F:methyltransferase activity"/>
    <property type="evidence" value="ECO:0007669"/>
    <property type="project" value="UniProtKB-KW"/>
</dbReference>
<dbReference type="RefSeq" id="WP_282299346.1">
    <property type="nucleotide sequence ID" value="NZ_CP124616.1"/>
</dbReference>
<keyword evidence="2" id="KW-0830">Ubiquinone</keyword>
<gene>
    <name evidence="2" type="ORF">QF118_12280</name>
</gene>
<keyword evidence="2" id="KW-0489">Methyltransferase</keyword>
<dbReference type="InterPro" id="IPR046682">
    <property type="entry name" value="DUF6552"/>
</dbReference>
<evidence type="ECO:0000256" key="1">
    <source>
        <dbReference type="SAM" id="Phobius"/>
    </source>
</evidence>
<keyword evidence="1" id="KW-0812">Transmembrane</keyword>
<sequence length="83" mass="8837">MPSDAALPRAAPGRLVDVVKWGASVAQIGGYAATGLNWTPWNLPLFVIGILGWLAVGILWRDRALVLVHLVAFAALTIGYVTQ</sequence>
<evidence type="ECO:0000313" key="3">
    <source>
        <dbReference type="Proteomes" id="UP001241605"/>
    </source>
</evidence>
<keyword evidence="3" id="KW-1185">Reference proteome</keyword>
<proteinExistence type="predicted"/>
<evidence type="ECO:0000313" key="2">
    <source>
        <dbReference type="EMBL" id="WGW02714.1"/>
    </source>
</evidence>
<reference evidence="2 3" key="1">
    <citation type="submission" date="2023-05" db="EMBL/GenBank/DDBJ databases">
        <title>YMD87, complete Genome.</title>
        <authorList>
            <person name="Zhang J."/>
            <person name="Xu X."/>
        </authorList>
    </citation>
    <scope>NUCLEOTIDE SEQUENCE [LARGE SCALE GENOMIC DNA]</scope>
    <source>
        <strain evidence="2 3">YMD87</strain>
    </source>
</reference>
<keyword evidence="2" id="KW-0808">Transferase</keyword>
<dbReference type="GO" id="GO:0032259">
    <property type="term" value="P:methylation"/>
    <property type="evidence" value="ECO:0007669"/>
    <property type="project" value="UniProtKB-KW"/>
</dbReference>
<dbReference type="EMBL" id="CP124616">
    <property type="protein sequence ID" value="WGW02714.1"/>
    <property type="molecule type" value="Genomic_DNA"/>
</dbReference>
<feature type="transmembrane region" description="Helical" evidence="1">
    <location>
        <begin position="41"/>
        <end position="60"/>
    </location>
</feature>
<organism evidence="2 3">
    <name type="scientific">Tropicibacter oceani</name>
    <dbReference type="NCBI Taxonomy" id="3058420"/>
    <lineage>
        <taxon>Bacteria</taxon>
        <taxon>Pseudomonadati</taxon>
        <taxon>Pseudomonadota</taxon>
        <taxon>Alphaproteobacteria</taxon>
        <taxon>Rhodobacterales</taxon>
        <taxon>Roseobacteraceae</taxon>
        <taxon>Tropicibacter</taxon>
    </lineage>
</organism>
<keyword evidence="1" id="KW-1133">Transmembrane helix</keyword>
<name>A0ABY8QDK4_9RHOB</name>
<dbReference type="Proteomes" id="UP001241605">
    <property type="component" value="Chromosome"/>
</dbReference>